<evidence type="ECO:0000256" key="1">
    <source>
        <dbReference type="ARBA" id="ARBA00004141"/>
    </source>
</evidence>
<dbReference type="Gene3D" id="1.20.140.150">
    <property type="match status" value="1"/>
</dbReference>
<comment type="similarity">
    <text evidence="2">Belongs to the clarin family.</text>
</comment>
<dbReference type="InterPro" id="IPR026748">
    <property type="entry name" value="Clarin"/>
</dbReference>
<name>A0A6L2PDH7_COPFO</name>
<evidence type="ECO:0000313" key="7">
    <source>
        <dbReference type="EMBL" id="GFG28645.1"/>
    </source>
</evidence>
<dbReference type="EMBL" id="BLKM01000077">
    <property type="protein sequence ID" value="GFG28645.1"/>
    <property type="molecule type" value="Genomic_DNA"/>
</dbReference>
<feature type="transmembrane region" description="Helical" evidence="6">
    <location>
        <begin position="7"/>
        <end position="33"/>
    </location>
</feature>
<accession>A0A6L2PDH7</accession>
<evidence type="ECO:0000256" key="4">
    <source>
        <dbReference type="ARBA" id="ARBA00022989"/>
    </source>
</evidence>
<comment type="subcellular location">
    <subcellularLocation>
        <location evidence="1">Membrane</location>
        <topology evidence="1">Multi-pass membrane protein</topology>
    </subcellularLocation>
</comment>
<dbReference type="PROSITE" id="PS51257">
    <property type="entry name" value="PROKAR_LIPOPROTEIN"/>
    <property type="match status" value="1"/>
</dbReference>
<keyword evidence="8" id="KW-1185">Reference proteome</keyword>
<gene>
    <name evidence="7" type="ORF">Cfor_06575</name>
</gene>
<dbReference type="AlphaFoldDB" id="A0A6L2PDH7"/>
<dbReference type="Proteomes" id="UP000502823">
    <property type="component" value="Unassembled WGS sequence"/>
</dbReference>
<dbReference type="PANTHER" id="PTHR31548">
    <property type="entry name" value="CLARIN"/>
    <property type="match status" value="1"/>
</dbReference>
<dbReference type="GO" id="GO:0007605">
    <property type="term" value="P:sensory perception of sound"/>
    <property type="evidence" value="ECO:0007669"/>
    <property type="project" value="UniProtKB-ARBA"/>
</dbReference>
<evidence type="ECO:0000256" key="5">
    <source>
        <dbReference type="ARBA" id="ARBA00023136"/>
    </source>
</evidence>
<dbReference type="GO" id="GO:0016020">
    <property type="term" value="C:membrane"/>
    <property type="evidence" value="ECO:0007669"/>
    <property type="project" value="UniProtKB-SubCell"/>
</dbReference>
<evidence type="ECO:0000313" key="8">
    <source>
        <dbReference type="Proteomes" id="UP000502823"/>
    </source>
</evidence>
<protein>
    <recommendedName>
        <fullName evidence="9">Clarin-3</fullName>
    </recommendedName>
</protein>
<dbReference type="InParanoid" id="A0A6L2PDH7"/>
<evidence type="ECO:0000256" key="6">
    <source>
        <dbReference type="SAM" id="Phobius"/>
    </source>
</evidence>
<evidence type="ECO:0000256" key="3">
    <source>
        <dbReference type="ARBA" id="ARBA00022692"/>
    </source>
</evidence>
<sequence>MRTDRKFLLYGLWVAAIACLAGALLFAGLSAVFAVVNTATTPIGTATGVPGLYLWNSLAMLFNLCAVGLWAVQFYQKLQQNVLSQEDRDNQWSSANMAHYGYSFWFVVGAVVVHFFNITAIYIGTHRTREKKTPQPVIEEKSNGAIMLY</sequence>
<evidence type="ECO:0000256" key="2">
    <source>
        <dbReference type="ARBA" id="ARBA00005787"/>
    </source>
</evidence>
<dbReference type="OrthoDB" id="10012538at2759"/>
<proteinExistence type="inferred from homology"/>
<keyword evidence="5 6" id="KW-0472">Membrane</keyword>
<evidence type="ECO:0008006" key="9">
    <source>
        <dbReference type="Google" id="ProtNLM"/>
    </source>
</evidence>
<feature type="transmembrane region" description="Helical" evidence="6">
    <location>
        <begin position="102"/>
        <end position="123"/>
    </location>
</feature>
<keyword evidence="3 6" id="KW-0812">Transmembrane</keyword>
<feature type="transmembrane region" description="Helical" evidence="6">
    <location>
        <begin position="53"/>
        <end position="72"/>
    </location>
</feature>
<keyword evidence="4 6" id="KW-1133">Transmembrane helix</keyword>
<reference evidence="8" key="1">
    <citation type="submission" date="2020-01" db="EMBL/GenBank/DDBJ databases">
        <title>Draft genome sequence of the Termite Coptotermes fromosanus.</title>
        <authorList>
            <person name="Itakura S."/>
            <person name="Yosikawa Y."/>
            <person name="Umezawa K."/>
        </authorList>
    </citation>
    <scope>NUCLEOTIDE SEQUENCE [LARGE SCALE GENOMIC DNA]</scope>
</reference>
<dbReference type="PANTHER" id="PTHR31548:SF1">
    <property type="entry name" value="LD47387P"/>
    <property type="match status" value="1"/>
</dbReference>
<dbReference type="Pfam" id="PF25807">
    <property type="entry name" value="Clarin-2"/>
    <property type="match status" value="1"/>
</dbReference>
<comment type="caution">
    <text evidence="7">The sequence shown here is derived from an EMBL/GenBank/DDBJ whole genome shotgun (WGS) entry which is preliminary data.</text>
</comment>
<organism evidence="7 8">
    <name type="scientific">Coptotermes formosanus</name>
    <name type="common">Formosan subterranean termite</name>
    <dbReference type="NCBI Taxonomy" id="36987"/>
    <lineage>
        <taxon>Eukaryota</taxon>
        <taxon>Metazoa</taxon>
        <taxon>Ecdysozoa</taxon>
        <taxon>Arthropoda</taxon>
        <taxon>Hexapoda</taxon>
        <taxon>Insecta</taxon>
        <taxon>Pterygota</taxon>
        <taxon>Neoptera</taxon>
        <taxon>Polyneoptera</taxon>
        <taxon>Dictyoptera</taxon>
        <taxon>Blattodea</taxon>
        <taxon>Blattoidea</taxon>
        <taxon>Termitoidae</taxon>
        <taxon>Rhinotermitidae</taxon>
        <taxon>Coptotermes</taxon>
    </lineage>
</organism>